<dbReference type="AlphaFoldDB" id="A0A9D2ATE5"/>
<evidence type="ECO:0000313" key="1">
    <source>
        <dbReference type="EMBL" id="HIX48459.1"/>
    </source>
</evidence>
<dbReference type="Proteomes" id="UP000824243">
    <property type="component" value="Unassembled WGS sequence"/>
</dbReference>
<sequence length="59" mass="6565">MCEVTEWIEQKGKEEKAKEVAGNLAQMGMSTEKIAQALDESVQVVRKWLGETGAVKQEL</sequence>
<gene>
    <name evidence="1" type="ORF">H9981_05550</name>
</gene>
<comment type="caution">
    <text evidence="1">The sequence shown here is derived from an EMBL/GenBank/DDBJ whole genome shotgun (WGS) entry which is preliminary data.</text>
</comment>
<protein>
    <submittedName>
        <fullName evidence="1">Uncharacterized protein</fullName>
    </submittedName>
</protein>
<organism evidence="1 2">
    <name type="scientific">Candidatus Mediterraneibacter caccavium</name>
    <dbReference type="NCBI Taxonomy" id="2838661"/>
    <lineage>
        <taxon>Bacteria</taxon>
        <taxon>Bacillati</taxon>
        <taxon>Bacillota</taxon>
        <taxon>Clostridia</taxon>
        <taxon>Lachnospirales</taxon>
        <taxon>Lachnospiraceae</taxon>
        <taxon>Mediterraneibacter</taxon>
    </lineage>
</organism>
<reference evidence="1" key="2">
    <citation type="submission" date="2021-04" db="EMBL/GenBank/DDBJ databases">
        <authorList>
            <person name="Gilroy R."/>
        </authorList>
    </citation>
    <scope>NUCLEOTIDE SEQUENCE</scope>
    <source>
        <strain evidence="1">ChiSjej5B23-15282</strain>
    </source>
</reference>
<evidence type="ECO:0000313" key="2">
    <source>
        <dbReference type="Proteomes" id="UP000824243"/>
    </source>
</evidence>
<reference evidence="1" key="1">
    <citation type="journal article" date="2021" name="PeerJ">
        <title>Extensive microbial diversity within the chicken gut microbiome revealed by metagenomics and culture.</title>
        <authorList>
            <person name="Gilroy R."/>
            <person name="Ravi A."/>
            <person name="Getino M."/>
            <person name="Pursley I."/>
            <person name="Horton D.L."/>
            <person name="Alikhan N.F."/>
            <person name="Baker D."/>
            <person name="Gharbi K."/>
            <person name="Hall N."/>
            <person name="Watson M."/>
            <person name="Adriaenssens E.M."/>
            <person name="Foster-Nyarko E."/>
            <person name="Jarju S."/>
            <person name="Secka A."/>
            <person name="Antonio M."/>
            <person name="Oren A."/>
            <person name="Chaudhuri R.R."/>
            <person name="La Ragione R."/>
            <person name="Hildebrand F."/>
            <person name="Pallen M.J."/>
        </authorList>
    </citation>
    <scope>NUCLEOTIDE SEQUENCE</scope>
    <source>
        <strain evidence="1">ChiSjej5B23-15282</strain>
    </source>
</reference>
<accession>A0A9D2ATE5</accession>
<name>A0A9D2ATE5_9FIRM</name>
<dbReference type="EMBL" id="DXFA01000098">
    <property type="protein sequence ID" value="HIX48459.1"/>
    <property type="molecule type" value="Genomic_DNA"/>
</dbReference>
<proteinExistence type="predicted"/>